<reference evidence="1" key="1">
    <citation type="journal article" date="2021" name="Proc. Natl. Acad. Sci. U.S.A.">
        <title>A Catalog of Tens of Thousands of Viruses from Human Metagenomes Reveals Hidden Associations with Chronic Diseases.</title>
        <authorList>
            <person name="Tisza M.J."/>
            <person name="Buck C.B."/>
        </authorList>
    </citation>
    <scope>NUCLEOTIDE SEQUENCE</scope>
    <source>
        <strain evidence="1">Ct60x17</strain>
    </source>
</reference>
<proteinExistence type="predicted"/>
<accession>A0A8S5LC99</accession>
<protein>
    <submittedName>
        <fullName evidence="1">Uncharacterized protein</fullName>
    </submittedName>
</protein>
<organism evidence="1">
    <name type="scientific">Siphoviridae sp. ct60x17</name>
    <dbReference type="NCBI Taxonomy" id="2823565"/>
    <lineage>
        <taxon>Viruses</taxon>
        <taxon>Duplodnaviria</taxon>
        <taxon>Heunggongvirae</taxon>
        <taxon>Uroviricota</taxon>
        <taxon>Caudoviricetes</taxon>
    </lineage>
</organism>
<dbReference type="EMBL" id="BK014680">
    <property type="protein sequence ID" value="DAD67537.1"/>
    <property type="molecule type" value="Genomic_DNA"/>
</dbReference>
<name>A0A8S5LC99_9CAUD</name>
<evidence type="ECO:0000313" key="1">
    <source>
        <dbReference type="EMBL" id="DAD67537.1"/>
    </source>
</evidence>
<sequence>MGSIIRLRVWYGLRKLTPKVIRKPSIIIVFENSWHWKTEEKVKQMMKVVHIRYQTEEEASDAQMSKHIYSIWEILILHDKRFKKSPELAIQYNSYADRKQISEAERNLIADKLRAEVYSFYNLKEPQGLQLSLNL</sequence>